<evidence type="ECO:0000256" key="1">
    <source>
        <dbReference type="SAM" id="MobiDB-lite"/>
    </source>
</evidence>
<keyword evidence="3" id="KW-1185">Reference proteome</keyword>
<proteinExistence type="predicted"/>
<dbReference type="Proteomes" id="UP001515480">
    <property type="component" value="Unassembled WGS sequence"/>
</dbReference>
<reference evidence="2 3" key="1">
    <citation type="journal article" date="2024" name="Science">
        <title>Giant polyketide synthase enzymes in the biosynthesis of giant marine polyether toxins.</title>
        <authorList>
            <person name="Fallon T.R."/>
            <person name="Shende V.V."/>
            <person name="Wierzbicki I.H."/>
            <person name="Pendleton A.L."/>
            <person name="Watervoot N.F."/>
            <person name="Auber R.P."/>
            <person name="Gonzalez D.J."/>
            <person name="Wisecaver J.H."/>
            <person name="Moore B.S."/>
        </authorList>
    </citation>
    <scope>NUCLEOTIDE SEQUENCE [LARGE SCALE GENOMIC DNA]</scope>
    <source>
        <strain evidence="2 3">12B1</strain>
    </source>
</reference>
<organism evidence="2 3">
    <name type="scientific">Prymnesium parvum</name>
    <name type="common">Toxic golden alga</name>
    <dbReference type="NCBI Taxonomy" id="97485"/>
    <lineage>
        <taxon>Eukaryota</taxon>
        <taxon>Haptista</taxon>
        <taxon>Haptophyta</taxon>
        <taxon>Prymnesiophyceae</taxon>
        <taxon>Prymnesiales</taxon>
        <taxon>Prymnesiaceae</taxon>
        <taxon>Prymnesium</taxon>
    </lineage>
</organism>
<protein>
    <submittedName>
        <fullName evidence="2">Uncharacterized protein</fullName>
    </submittedName>
</protein>
<feature type="region of interest" description="Disordered" evidence="1">
    <location>
        <begin position="1"/>
        <end position="21"/>
    </location>
</feature>
<comment type="caution">
    <text evidence="2">The sequence shown here is derived from an EMBL/GenBank/DDBJ whole genome shotgun (WGS) entry which is preliminary data.</text>
</comment>
<sequence>MPKAASMLKRKRHAADEKVLDRRTERHDKAPLLKSAETDAVHAEKLQLLVAFSVIICGYGECDFKTNALDVFEEEDAPLNAWDHTLSHETALHLAASLSYALAADAECIVFALILLERLGREALLQRALAVTAPLPSAADLRGVVVIDDDAVFTTVRDNFDSLRSAAARHDAREGNAADIEESDEDKD</sequence>
<evidence type="ECO:0000313" key="3">
    <source>
        <dbReference type="Proteomes" id="UP001515480"/>
    </source>
</evidence>
<accession>A0AB34IEC3</accession>
<dbReference type="EMBL" id="JBGBPQ010000028">
    <property type="protein sequence ID" value="KAL1496607.1"/>
    <property type="molecule type" value="Genomic_DNA"/>
</dbReference>
<evidence type="ECO:0000313" key="2">
    <source>
        <dbReference type="EMBL" id="KAL1496607.1"/>
    </source>
</evidence>
<gene>
    <name evidence="2" type="ORF">AB1Y20_014211</name>
</gene>
<name>A0AB34IEC3_PRYPA</name>
<dbReference type="AlphaFoldDB" id="A0AB34IEC3"/>